<protein>
    <recommendedName>
        <fullName evidence="2">Co-chaperone DjlA N-terminal domain-containing protein</fullName>
    </recommendedName>
</protein>
<evidence type="ECO:0000313" key="1">
    <source>
        <dbReference type="EMBL" id="SVA62237.1"/>
    </source>
</evidence>
<organism evidence="1">
    <name type="scientific">marine metagenome</name>
    <dbReference type="NCBI Taxonomy" id="408172"/>
    <lineage>
        <taxon>unclassified sequences</taxon>
        <taxon>metagenomes</taxon>
        <taxon>ecological metagenomes</taxon>
    </lineage>
</organism>
<dbReference type="AlphaFoldDB" id="A0A381XDJ4"/>
<proteinExistence type="predicted"/>
<sequence>MSISRDELINILSVVSFLGHYEREMHAAEKKVLMAMFKVASVTHEEHEKMKSNHSLDGMLNQLQSDDAKHTLVELMALVAGADGVL</sequence>
<gene>
    <name evidence="1" type="ORF">METZ01_LOCUS115091</name>
</gene>
<accession>A0A381XDJ4</accession>
<name>A0A381XDJ4_9ZZZZ</name>
<dbReference type="EMBL" id="UINC01014619">
    <property type="protein sequence ID" value="SVA62237.1"/>
    <property type="molecule type" value="Genomic_DNA"/>
</dbReference>
<reference evidence="1" key="1">
    <citation type="submission" date="2018-05" db="EMBL/GenBank/DDBJ databases">
        <authorList>
            <person name="Lanie J.A."/>
            <person name="Ng W.-L."/>
            <person name="Kazmierczak K.M."/>
            <person name="Andrzejewski T.M."/>
            <person name="Davidsen T.M."/>
            <person name="Wayne K.J."/>
            <person name="Tettelin H."/>
            <person name="Glass J.I."/>
            <person name="Rusch D."/>
            <person name="Podicherti R."/>
            <person name="Tsui H.-C.T."/>
            <person name="Winkler M.E."/>
        </authorList>
    </citation>
    <scope>NUCLEOTIDE SEQUENCE</scope>
</reference>
<evidence type="ECO:0008006" key="2">
    <source>
        <dbReference type="Google" id="ProtNLM"/>
    </source>
</evidence>
<feature type="non-terminal residue" evidence="1">
    <location>
        <position position="86"/>
    </location>
</feature>